<dbReference type="PANTHER" id="PTHR43364">
    <property type="entry name" value="NADH-SPECIFIC METHYLGLYOXAL REDUCTASE-RELATED"/>
    <property type="match status" value="1"/>
</dbReference>
<dbReference type="GO" id="GO:0016491">
    <property type="term" value="F:oxidoreductase activity"/>
    <property type="evidence" value="ECO:0007669"/>
    <property type="project" value="UniProtKB-KW"/>
</dbReference>
<keyword evidence="1" id="KW-0560">Oxidoreductase</keyword>
<keyword evidence="4" id="KW-1185">Reference proteome</keyword>
<dbReference type="InterPro" id="IPR020471">
    <property type="entry name" value="AKR"/>
</dbReference>
<sequence length="333" mass="37145">MEYRMLGRTGVMVSPLCLGAMNFGGPTGEEESIRIIHRALDAGINFIDTANVYNAGMSEMIVGKALKESGRRDSVVLATKVYGKMGEGPNESGVSRLHILKACEDSLRRLQTDHIDLYQLHRPGLNVPVDETLRAFDDLVRSGKVRYIGCSTHPAWMVMEALAVSEKYGLVRYISEQPPYNLLDRRIENELVPLAQKYGLALLPWSPLAGGILSGRYASGEIPSDSRAERMGNMFRERITRRGVEVAQKVAQMAQERGMTPSQLALLWCKDQPGITSPIFGPRTLEHLEELLPVLEMRLNDEDRPLFDALVHPGNAVADFHNSNDWMKARITD</sequence>
<dbReference type="InParanoid" id="E8MZE5"/>
<dbReference type="Pfam" id="PF00248">
    <property type="entry name" value="Aldo_ket_red"/>
    <property type="match status" value="1"/>
</dbReference>
<dbReference type="Proteomes" id="UP000008922">
    <property type="component" value="Chromosome"/>
</dbReference>
<dbReference type="InterPro" id="IPR050523">
    <property type="entry name" value="AKR_Detox_Biosynth"/>
</dbReference>
<accession>E8MZE5</accession>
<dbReference type="FunFam" id="3.20.20.100:FF:000004">
    <property type="entry name" value="Oxidoreductase, aldo/keto reductase"/>
    <property type="match status" value="1"/>
</dbReference>
<dbReference type="Gene3D" id="3.20.20.100">
    <property type="entry name" value="NADP-dependent oxidoreductase domain"/>
    <property type="match status" value="1"/>
</dbReference>
<dbReference type="PRINTS" id="PR00069">
    <property type="entry name" value="ALDKETRDTASE"/>
</dbReference>
<dbReference type="PANTHER" id="PTHR43364:SF4">
    <property type="entry name" value="NAD(P)-LINKED OXIDOREDUCTASE SUPERFAMILY PROTEIN"/>
    <property type="match status" value="1"/>
</dbReference>
<dbReference type="InterPro" id="IPR023210">
    <property type="entry name" value="NADP_OxRdtase_dom"/>
</dbReference>
<evidence type="ECO:0000259" key="2">
    <source>
        <dbReference type="Pfam" id="PF00248"/>
    </source>
</evidence>
<dbReference type="RefSeq" id="WP_013560848.1">
    <property type="nucleotide sequence ID" value="NC_014960.1"/>
</dbReference>
<feature type="domain" description="NADP-dependent oxidoreductase" evidence="2">
    <location>
        <begin position="15"/>
        <end position="310"/>
    </location>
</feature>
<evidence type="ECO:0000313" key="3">
    <source>
        <dbReference type="EMBL" id="BAJ64493.1"/>
    </source>
</evidence>
<dbReference type="OrthoDB" id="9773828at2"/>
<organism evidence="3 4">
    <name type="scientific">Anaerolinea thermophila (strain DSM 14523 / JCM 11388 / NBRC 100420 / UNI-1)</name>
    <dbReference type="NCBI Taxonomy" id="926569"/>
    <lineage>
        <taxon>Bacteria</taxon>
        <taxon>Bacillati</taxon>
        <taxon>Chloroflexota</taxon>
        <taxon>Anaerolineae</taxon>
        <taxon>Anaerolineales</taxon>
        <taxon>Anaerolineaceae</taxon>
        <taxon>Anaerolinea</taxon>
    </lineage>
</organism>
<dbReference type="STRING" id="926569.ANT_24670"/>
<dbReference type="HOGENOM" id="CLU_023205_2_0_0"/>
<dbReference type="InterPro" id="IPR036812">
    <property type="entry name" value="NAD(P)_OxRdtase_dom_sf"/>
</dbReference>
<dbReference type="GO" id="GO:0005829">
    <property type="term" value="C:cytosol"/>
    <property type="evidence" value="ECO:0007669"/>
    <property type="project" value="TreeGrafter"/>
</dbReference>
<reference evidence="3 4" key="1">
    <citation type="submission" date="2010-12" db="EMBL/GenBank/DDBJ databases">
        <title>Whole genome sequence of Anaerolinea thermophila UNI-1.</title>
        <authorList>
            <person name="Narita-Yamada S."/>
            <person name="Kishi E."/>
            <person name="Watanabe Y."/>
            <person name="Takasaki K."/>
            <person name="Ankai A."/>
            <person name="Oguchi A."/>
            <person name="Fukui S."/>
            <person name="Takahashi M."/>
            <person name="Yashiro I."/>
            <person name="Hosoyama A."/>
            <person name="Sekiguchi Y."/>
            <person name="Hanada S."/>
            <person name="Fujita N."/>
        </authorList>
    </citation>
    <scope>NUCLEOTIDE SEQUENCE [LARGE SCALE GENOMIC DNA]</scope>
    <source>
        <strain evidence="4">DSM 14523 / JCM 11388 / NBRC 100420 / UNI-1</strain>
    </source>
</reference>
<name>E8MZE5_ANATU</name>
<dbReference type="EMBL" id="AP012029">
    <property type="protein sequence ID" value="BAJ64493.1"/>
    <property type="molecule type" value="Genomic_DNA"/>
</dbReference>
<dbReference type="KEGG" id="atm:ANT_24670"/>
<evidence type="ECO:0000313" key="4">
    <source>
        <dbReference type="Proteomes" id="UP000008922"/>
    </source>
</evidence>
<dbReference type="SUPFAM" id="SSF51430">
    <property type="entry name" value="NAD(P)-linked oxidoreductase"/>
    <property type="match status" value="1"/>
</dbReference>
<dbReference type="eggNOG" id="COG0667">
    <property type="taxonomic scope" value="Bacteria"/>
</dbReference>
<dbReference type="CDD" id="cd19087">
    <property type="entry name" value="AKR_AKR12A1_B1_C1"/>
    <property type="match status" value="1"/>
</dbReference>
<protein>
    <submittedName>
        <fullName evidence="3">Oxidoreductase</fullName>
    </submittedName>
</protein>
<evidence type="ECO:0000256" key="1">
    <source>
        <dbReference type="ARBA" id="ARBA00023002"/>
    </source>
</evidence>
<dbReference type="AlphaFoldDB" id="E8MZE5"/>
<proteinExistence type="predicted"/>
<gene>
    <name evidence="3" type="ordered locus">ANT_24670</name>
</gene>